<dbReference type="STRING" id="157072.A0A024TLE9"/>
<dbReference type="AlphaFoldDB" id="A0A024TLE9"/>
<sequence>MSDPNPSLMLWEKRKRVKPTLFQVESAAKKVKVAPLRQPPRKGARQTPSRSKKPRSAQPAYDEDDEPTSPAKDVATARSKKSLKSASLKDVNVPSVPESVLKLIGTPFYDEDGAEWHGTTIDFNDLAELRGMWQLPAACHILWLLQQPLKLKVYNSLREYEAALLNPTTSAVLEDVFTKLLLGKKERERLNCGLGLAYDWWSKRLQEFYSERYRKWNALKDKAKARQPTASADDVDDDNDSLDTIGLNDDDAVLLTTITTSLKPLGSQNPLQTSEYKDLSPSLRCKVLLSLCETVVQQPGNLFVAQQQGRSDSSRYRWRREYIREMQDDDLRVTPIGVDRCGNQYFFYPQFYLERRVYRLSDDPKADEGKVWQLWAKGLESVQSMREAFGSIAAKKGKKWPGESSLIDHLDAMLELMRQDRIEEQKNEDRALKRAILEAMPRKRSARIQVKALEKFEDESQRKAQAQAEEEARAEQKRVELLASMEREREQQAKKLAALREQRVALKIDRETRRQKRMEQEESQFEKERLDRESQEQLAQQQQAQRELRALQRQQGSSSLPGDSPIDITVANQQDDTAYVKTPPDQNQSSAD</sequence>
<gene>
    <name evidence="3" type="ORF">H310_11894</name>
</gene>
<feature type="region of interest" description="Disordered" evidence="1">
    <location>
        <begin position="29"/>
        <end position="80"/>
    </location>
</feature>
<reference evidence="3" key="1">
    <citation type="submission" date="2013-12" db="EMBL/GenBank/DDBJ databases">
        <title>The Genome Sequence of Aphanomyces invadans NJM9701.</title>
        <authorList>
            <consortium name="The Broad Institute Genomics Platform"/>
            <person name="Russ C."/>
            <person name="Tyler B."/>
            <person name="van West P."/>
            <person name="Dieguez-Uribeondo J."/>
            <person name="Young S.K."/>
            <person name="Zeng Q."/>
            <person name="Gargeya S."/>
            <person name="Fitzgerald M."/>
            <person name="Abouelleil A."/>
            <person name="Alvarado L."/>
            <person name="Chapman S.B."/>
            <person name="Gainer-Dewar J."/>
            <person name="Goldberg J."/>
            <person name="Griggs A."/>
            <person name="Gujja S."/>
            <person name="Hansen M."/>
            <person name="Howarth C."/>
            <person name="Imamovic A."/>
            <person name="Ireland A."/>
            <person name="Larimer J."/>
            <person name="McCowan C."/>
            <person name="Murphy C."/>
            <person name="Pearson M."/>
            <person name="Poon T.W."/>
            <person name="Priest M."/>
            <person name="Roberts A."/>
            <person name="Saif S."/>
            <person name="Shea T."/>
            <person name="Sykes S."/>
            <person name="Wortman J."/>
            <person name="Nusbaum C."/>
            <person name="Birren B."/>
        </authorList>
    </citation>
    <scope>NUCLEOTIDE SEQUENCE [LARGE SCALE GENOMIC DNA]</scope>
    <source>
        <strain evidence="3">NJM9701</strain>
    </source>
</reference>
<accession>A0A024TLE9</accession>
<feature type="compositionally biased region" description="Low complexity" evidence="1">
    <location>
        <begin position="536"/>
        <end position="555"/>
    </location>
</feature>
<dbReference type="InterPro" id="IPR056522">
    <property type="entry name" value="KIAA2026_hel"/>
</dbReference>
<feature type="compositionally biased region" description="Basic residues" evidence="1">
    <location>
        <begin position="39"/>
        <end position="55"/>
    </location>
</feature>
<name>A0A024TLE9_9STRA</name>
<dbReference type="InterPro" id="IPR028938">
    <property type="entry name" value="Rsf1-like"/>
</dbReference>
<dbReference type="RefSeq" id="XP_008876950.1">
    <property type="nucleotide sequence ID" value="XM_008878728.1"/>
</dbReference>
<protein>
    <recommendedName>
        <fullName evidence="2">Uncharacterized bromodomain-containing protein 10 helical domain-containing protein</fullName>
    </recommendedName>
</protein>
<dbReference type="GO" id="GO:0031213">
    <property type="term" value="C:RSF complex"/>
    <property type="evidence" value="ECO:0007669"/>
    <property type="project" value="InterPro"/>
</dbReference>
<evidence type="ECO:0000313" key="3">
    <source>
        <dbReference type="EMBL" id="ETV94187.1"/>
    </source>
</evidence>
<evidence type="ECO:0000256" key="1">
    <source>
        <dbReference type="SAM" id="MobiDB-lite"/>
    </source>
</evidence>
<organism evidence="3">
    <name type="scientific">Aphanomyces invadans</name>
    <dbReference type="NCBI Taxonomy" id="157072"/>
    <lineage>
        <taxon>Eukaryota</taxon>
        <taxon>Sar</taxon>
        <taxon>Stramenopiles</taxon>
        <taxon>Oomycota</taxon>
        <taxon>Saprolegniomycetes</taxon>
        <taxon>Saprolegniales</taxon>
        <taxon>Verrucalvaceae</taxon>
        <taxon>Aphanomyces</taxon>
    </lineage>
</organism>
<dbReference type="PANTHER" id="PTHR14296">
    <property type="entry name" value="REMODELING AND SPACING FACTOR 1"/>
    <property type="match status" value="1"/>
</dbReference>
<dbReference type="PANTHER" id="PTHR14296:SF3">
    <property type="entry name" value="DIKAR, ISOFORM F"/>
    <property type="match status" value="1"/>
</dbReference>
<feature type="domain" description="Uncharacterized bromodomain-containing protein 10 helical" evidence="2">
    <location>
        <begin position="135"/>
        <end position="225"/>
    </location>
</feature>
<evidence type="ECO:0000259" key="2">
    <source>
        <dbReference type="Pfam" id="PF23450"/>
    </source>
</evidence>
<dbReference type="OrthoDB" id="303107at2759"/>
<dbReference type="Pfam" id="PF23450">
    <property type="entry name" value="KIAA2026_hel"/>
    <property type="match status" value="1"/>
</dbReference>
<dbReference type="EMBL" id="KI913986">
    <property type="protein sequence ID" value="ETV94187.1"/>
    <property type="molecule type" value="Genomic_DNA"/>
</dbReference>
<dbReference type="VEuPathDB" id="FungiDB:H310_11894"/>
<feature type="compositionally biased region" description="Basic and acidic residues" evidence="1">
    <location>
        <begin position="508"/>
        <end position="535"/>
    </location>
</feature>
<proteinExistence type="predicted"/>
<dbReference type="GO" id="GO:0006355">
    <property type="term" value="P:regulation of DNA-templated transcription"/>
    <property type="evidence" value="ECO:0007669"/>
    <property type="project" value="InterPro"/>
</dbReference>
<feature type="region of interest" description="Disordered" evidence="1">
    <location>
        <begin position="508"/>
        <end position="592"/>
    </location>
</feature>
<dbReference type="GeneID" id="20088944"/>
<dbReference type="eggNOG" id="ENOG502QV9A">
    <property type="taxonomic scope" value="Eukaryota"/>
</dbReference>